<dbReference type="InterPro" id="IPR036188">
    <property type="entry name" value="FAD/NAD-bd_sf"/>
</dbReference>
<keyword evidence="2" id="KW-0560">Oxidoreductase</keyword>
<evidence type="ECO:0000313" key="5">
    <source>
        <dbReference type="Proteomes" id="UP001055115"/>
    </source>
</evidence>
<reference evidence="4 5" key="1">
    <citation type="submission" date="2022-03" db="EMBL/GenBank/DDBJ databases">
        <title>Genome data of Colletotrichum spp.</title>
        <authorList>
            <person name="Utami Y.D."/>
            <person name="Hiruma K."/>
        </authorList>
    </citation>
    <scope>NUCLEOTIDE SEQUENCE [LARGE SCALE GENOMIC DNA]</scope>
    <source>
        <strain evidence="4 5">MAFF 239500</strain>
    </source>
</reference>
<dbReference type="PANTHER" id="PTHR13789:SF215">
    <property type="entry name" value="FAD-BINDING DOMAIN-CONTAINING PROTEIN-RELATED"/>
    <property type="match status" value="1"/>
</dbReference>
<dbReference type="SUPFAM" id="SSF51905">
    <property type="entry name" value="FAD/NAD(P)-binding domain"/>
    <property type="match status" value="1"/>
</dbReference>
<sequence length="229" mass="25464">MSILRYMVPSEDLMADPEVAAFFKDSLASIRSLSDLSKRAILYGCRGGSLQNIGIMYPSQLSIDADGHDISATDGFASKVLAEFPKTLQDACRQAKSIGQWKLFTRTPLERLARGRVVVIGDAAHPMPPREYSHFLLIFEPAFVNLIHPVRAQGASMAIEDAAALGVLLSKIDSKEEISTRLDMFNKLRLKRVAATQLLSAEHRWDPTVLSEEQRGYFDGKVPREWSPC</sequence>
<evidence type="ECO:0000256" key="2">
    <source>
        <dbReference type="ARBA" id="ARBA00023002"/>
    </source>
</evidence>
<comment type="caution">
    <text evidence="4">The sequence shown here is derived from an EMBL/GenBank/DDBJ whole genome shotgun (WGS) entry which is preliminary data.</text>
</comment>
<keyword evidence="5" id="KW-1185">Reference proteome</keyword>
<dbReference type="GeneID" id="73325826"/>
<evidence type="ECO:0000256" key="1">
    <source>
        <dbReference type="ARBA" id="ARBA00007992"/>
    </source>
</evidence>
<dbReference type="InterPro" id="IPR050493">
    <property type="entry name" value="FAD-dep_Monooxygenase_BioMet"/>
</dbReference>
<organism evidence="4 5">
    <name type="scientific">Colletotrichum spaethianum</name>
    <dbReference type="NCBI Taxonomy" id="700344"/>
    <lineage>
        <taxon>Eukaryota</taxon>
        <taxon>Fungi</taxon>
        <taxon>Dikarya</taxon>
        <taxon>Ascomycota</taxon>
        <taxon>Pezizomycotina</taxon>
        <taxon>Sordariomycetes</taxon>
        <taxon>Hypocreomycetidae</taxon>
        <taxon>Glomerellales</taxon>
        <taxon>Glomerellaceae</taxon>
        <taxon>Colletotrichum</taxon>
        <taxon>Colletotrichum spaethianum species complex</taxon>
    </lineage>
</organism>
<dbReference type="GO" id="GO:0004497">
    <property type="term" value="F:monooxygenase activity"/>
    <property type="evidence" value="ECO:0007669"/>
    <property type="project" value="UniProtKB-KW"/>
</dbReference>
<dbReference type="RefSeq" id="XP_049127193.1">
    <property type="nucleotide sequence ID" value="XM_049271236.1"/>
</dbReference>
<comment type="similarity">
    <text evidence="1">Belongs to the paxM FAD-dependent monooxygenase family.</text>
</comment>
<evidence type="ECO:0000313" key="4">
    <source>
        <dbReference type="EMBL" id="GKT44843.1"/>
    </source>
</evidence>
<gene>
    <name evidence="4" type="ORF">ColSpa_05024</name>
</gene>
<keyword evidence="3" id="KW-0503">Monooxygenase</keyword>
<name>A0AA37P1F9_9PEZI</name>
<proteinExistence type="inferred from homology"/>
<evidence type="ECO:0000256" key="3">
    <source>
        <dbReference type="ARBA" id="ARBA00023033"/>
    </source>
</evidence>
<protein>
    <submittedName>
        <fullName evidence="4">6-hydroxynicotinate 3-monooxygenase</fullName>
    </submittedName>
</protein>
<dbReference type="EMBL" id="BQXU01000011">
    <property type="protein sequence ID" value="GKT44843.1"/>
    <property type="molecule type" value="Genomic_DNA"/>
</dbReference>
<dbReference type="Gene3D" id="3.50.50.60">
    <property type="entry name" value="FAD/NAD(P)-binding domain"/>
    <property type="match status" value="1"/>
</dbReference>
<accession>A0AA37P1F9</accession>
<dbReference type="AlphaFoldDB" id="A0AA37P1F9"/>
<dbReference type="PANTHER" id="PTHR13789">
    <property type="entry name" value="MONOOXYGENASE"/>
    <property type="match status" value="1"/>
</dbReference>
<dbReference type="Proteomes" id="UP001055115">
    <property type="component" value="Unassembled WGS sequence"/>
</dbReference>